<protein>
    <submittedName>
        <fullName evidence="1">Uncharacterized protein</fullName>
    </submittedName>
</protein>
<proteinExistence type="predicted"/>
<dbReference type="Proteomes" id="UP000256964">
    <property type="component" value="Unassembled WGS sequence"/>
</dbReference>
<evidence type="ECO:0000313" key="1">
    <source>
        <dbReference type="EMBL" id="RDX39598.1"/>
    </source>
</evidence>
<keyword evidence="2" id="KW-1185">Reference proteome</keyword>
<gene>
    <name evidence="1" type="ORF">OH76DRAFT_1413445</name>
</gene>
<organism evidence="1 2">
    <name type="scientific">Lentinus brumalis</name>
    <dbReference type="NCBI Taxonomy" id="2498619"/>
    <lineage>
        <taxon>Eukaryota</taxon>
        <taxon>Fungi</taxon>
        <taxon>Dikarya</taxon>
        <taxon>Basidiomycota</taxon>
        <taxon>Agaricomycotina</taxon>
        <taxon>Agaricomycetes</taxon>
        <taxon>Polyporales</taxon>
        <taxon>Polyporaceae</taxon>
        <taxon>Lentinus</taxon>
    </lineage>
</organism>
<dbReference type="AlphaFoldDB" id="A0A371CH33"/>
<evidence type="ECO:0000313" key="2">
    <source>
        <dbReference type="Proteomes" id="UP000256964"/>
    </source>
</evidence>
<accession>A0A371CH33</accession>
<reference evidence="1 2" key="1">
    <citation type="journal article" date="2018" name="Biotechnol. Biofuels">
        <title>Integrative visual omics of the white-rot fungus Polyporus brumalis exposes the biotechnological potential of its oxidative enzymes for delignifying raw plant biomass.</title>
        <authorList>
            <person name="Miyauchi S."/>
            <person name="Rancon A."/>
            <person name="Drula E."/>
            <person name="Hage H."/>
            <person name="Chaduli D."/>
            <person name="Favel A."/>
            <person name="Grisel S."/>
            <person name="Henrissat B."/>
            <person name="Herpoel-Gimbert I."/>
            <person name="Ruiz-Duenas F.J."/>
            <person name="Chevret D."/>
            <person name="Hainaut M."/>
            <person name="Lin J."/>
            <person name="Wang M."/>
            <person name="Pangilinan J."/>
            <person name="Lipzen A."/>
            <person name="Lesage-Meessen L."/>
            <person name="Navarro D."/>
            <person name="Riley R."/>
            <person name="Grigoriev I.V."/>
            <person name="Zhou S."/>
            <person name="Raouche S."/>
            <person name="Rosso M.N."/>
        </authorList>
    </citation>
    <scope>NUCLEOTIDE SEQUENCE [LARGE SCALE GENOMIC DNA]</scope>
    <source>
        <strain evidence="1 2">BRFM 1820</strain>
    </source>
</reference>
<sequence>MPPSFSKVLRQFKTAVANEKGQLDVDNLTSTIALLQTILTDLNTELRIKTHVPLFNCLANELVVEIFKHVLSANPRDSSYLVTSRERSRVDTAPLLWLTHVCRKWREVALGCPELWARVDGECSAQLRAFLLRSQHAPISLFLRSDAKDYQKTVAAVGPRIRRLDLTVMSPVHDIRSLLRFQFRDVLECITISYTARVSHPQRSTLFKVGLLGGGVLPIKALALDGLTDWVPTNQFPSLTHLYLALHGFDQDASTQAVLLLLSKTPKVEFVTITCLDGEVSSASLLPLPHLRLLELVAPGLDTAADFLSLLQLPSDALVRVDNFHTETADAAIVHAPGLTGFVTRLEVASEEEHVRVIGETSAGGLWLEGSFGSYDEDGDWCTWVRRLPEMFPLAQITRLQILIKDDHDLLAALLSDMPSLTELAMYLSASATRSMCKALSRAYLCPMLQSAIFDIEVDAHTDLKPSEFSHMIDIRAAFGHPLREVLVHLSEDALPTGSGITHRLAESFRAPAHSKGFRILLPQSQFEPFADRRTWAVDGSAKYWDLEDFVKPVSMKSWNTW</sequence>
<dbReference type="Gene3D" id="1.20.1280.50">
    <property type="match status" value="1"/>
</dbReference>
<dbReference type="OrthoDB" id="2754196at2759"/>
<dbReference type="EMBL" id="KZ857725">
    <property type="protein sequence ID" value="RDX39598.1"/>
    <property type="molecule type" value="Genomic_DNA"/>
</dbReference>
<name>A0A371CH33_9APHY</name>